<sequence>MSGGHRPSLDQRLERRPFSDILHPDDRSTAELPSRRRLGATIPSGLCRPFLDERQSRTRLLALLLGGEFDLCPVTFSAERRLVASSDAGRPNPRHLVVDR</sequence>
<reference evidence="2" key="1">
    <citation type="journal article" date="2023" name="GigaByte">
        <title>Genome assembly of the bearded iris, Iris pallida Lam.</title>
        <authorList>
            <person name="Bruccoleri R.E."/>
            <person name="Oakeley E.J."/>
            <person name="Faust A.M.E."/>
            <person name="Altorfer M."/>
            <person name="Dessus-Babus S."/>
            <person name="Burckhardt D."/>
            <person name="Oertli M."/>
            <person name="Naumann U."/>
            <person name="Petersen F."/>
            <person name="Wong J."/>
        </authorList>
    </citation>
    <scope>NUCLEOTIDE SEQUENCE</scope>
    <source>
        <strain evidence="2">GSM-AAB239-AS_SAM_17_03QT</strain>
    </source>
</reference>
<dbReference type="EMBL" id="JANAVB010030816">
    <property type="protein sequence ID" value="KAJ6813039.1"/>
    <property type="molecule type" value="Genomic_DNA"/>
</dbReference>
<proteinExistence type="predicted"/>
<accession>A0AAX6FA25</accession>
<evidence type="ECO:0000313" key="3">
    <source>
        <dbReference type="Proteomes" id="UP001140949"/>
    </source>
</evidence>
<feature type="compositionally biased region" description="Basic and acidic residues" evidence="1">
    <location>
        <begin position="7"/>
        <end position="29"/>
    </location>
</feature>
<comment type="caution">
    <text evidence="2">The sequence shown here is derived from an EMBL/GenBank/DDBJ whole genome shotgun (WGS) entry which is preliminary data.</text>
</comment>
<feature type="region of interest" description="Disordered" evidence="1">
    <location>
        <begin position="1"/>
        <end position="36"/>
    </location>
</feature>
<protein>
    <submittedName>
        <fullName evidence="2">Uncharacterized protein</fullName>
    </submittedName>
</protein>
<reference evidence="2" key="2">
    <citation type="submission" date="2023-04" db="EMBL/GenBank/DDBJ databases">
        <authorList>
            <person name="Bruccoleri R.E."/>
            <person name="Oakeley E.J."/>
            <person name="Faust A.-M."/>
            <person name="Dessus-Babus S."/>
            <person name="Altorfer M."/>
            <person name="Burckhardt D."/>
            <person name="Oertli M."/>
            <person name="Naumann U."/>
            <person name="Petersen F."/>
            <person name="Wong J."/>
        </authorList>
    </citation>
    <scope>NUCLEOTIDE SEQUENCE</scope>
    <source>
        <strain evidence="2">GSM-AAB239-AS_SAM_17_03QT</strain>
        <tissue evidence="2">Leaf</tissue>
    </source>
</reference>
<organism evidence="2 3">
    <name type="scientific">Iris pallida</name>
    <name type="common">Sweet iris</name>
    <dbReference type="NCBI Taxonomy" id="29817"/>
    <lineage>
        <taxon>Eukaryota</taxon>
        <taxon>Viridiplantae</taxon>
        <taxon>Streptophyta</taxon>
        <taxon>Embryophyta</taxon>
        <taxon>Tracheophyta</taxon>
        <taxon>Spermatophyta</taxon>
        <taxon>Magnoliopsida</taxon>
        <taxon>Liliopsida</taxon>
        <taxon>Asparagales</taxon>
        <taxon>Iridaceae</taxon>
        <taxon>Iridoideae</taxon>
        <taxon>Irideae</taxon>
        <taxon>Iris</taxon>
    </lineage>
</organism>
<evidence type="ECO:0000256" key="1">
    <source>
        <dbReference type="SAM" id="MobiDB-lite"/>
    </source>
</evidence>
<gene>
    <name evidence="2" type="ORF">M6B38_145125</name>
</gene>
<keyword evidence="3" id="KW-1185">Reference proteome</keyword>
<evidence type="ECO:0000313" key="2">
    <source>
        <dbReference type="EMBL" id="KAJ6813039.1"/>
    </source>
</evidence>
<name>A0AAX6FA25_IRIPA</name>
<dbReference type="AlphaFoldDB" id="A0AAX6FA25"/>
<dbReference type="Proteomes" id="UP001140949">
    <property type="component" value="Unassembled WGS sequence"/>
</dbReference>